<protein>
    <submittedName>
        <fullName evidence="10">Cell division cycle associated 2</fullName>
    </submittedName>
</protein>
<gene>
    <name evidence="10" type="primary">CDCA2</name>
</gene>
<dbReference type="InterPro" id="IPR029334">
    <property type="entry name" value="PP1-bd"/>
</dbReference>
<dbReference type="PANTHER" id="PTHR21603:SF16">
    <property type="entry name" value="CELL DIVISION CYCLE-ASSOCIATED PROTEIN 2"/>
    <property type="match status" value="1"/>
</dbReference>
<dbReference type="OrthoDB" id="9947694at2759"/>
<dbReference type="GO" id="GO:0005634">
    <property type="term" value="C:nucleus"/>
    <property type="evidence" value="ECO:0007669"/>
    <property type="project" value="UniProtKB-SubCell"/>
</dbReference>
<reference evidence="10" key="2">
    <citation type="submission" date="2025-08" db="UniProtKB">
        <authorList>
            <consortium name="Ensembl"/>
        </authorList>
    </citation>
    <scope>IDENTIFICATION</scope>
    <source>
        <strain evidence="10">broiler</strain>
    </source>
</reference>
<reference evidence="10" key="1">
    <citation type="submission" date="2020-11" db="EMBL/GenBank/DDBJ databases">
        <title>Gallus gallus (Chicken) genome, bGalGal1, GRCg7b, maternal haplotype autosomes + Z &amp; W.</title>
        <authorList>
            <person name="Warren W."/>
            <person name="Formenti G."/>
            <person name="Fedrigo O."/>
            <person name="Haase B."/>
            <person name="Mountcastle J."/>
            <person name="Balacco J."/>
            <person name="Tracey A."/>
            <person name="Schneider V."/>
            <person name="Okimoto R."/>
            <person name="Cheng H."/>
            <person name="Hawken R."/>
            <person name="Howe K."/>
            <person name="Jarvis E.D."/>
        </authorList>
    </citation>
    <scope>NUCLEOTIDE SEQUENCE [LARGE SCALE GENOMIC DNA]</scope>
    <source>
        <strain evidence="10">Broiler</strain>
    </source>
</reference>
<keyword evidence="6" id="KW-0131">Cell cycle</keyword>
<evidence type="ECO:0000256" key="5">
    <source>
        <dbReference type="ARBA" id="ARBA00023242"/>
    </source>
</evidence>
<dbReference type="GeneTree" id="ENSGT00940000154352"/>
<keyword evidence="2" id="KW-1017">Isopeptide bond</keyword>
<feature type="transmembrane region" description="Helical" evidence="8">
    <location>
        <begin position="488"/>
        <end position="507"/>
    </location>
</feature>
<keyword evidence="8" id="KW-0472">Membrane</keyword>
<evidence type="ECO:0000256" key="7">
    <source>
        <dbReference type="SAM" id="MobiDB-lite"/>
    </source>
</evidence>
<feature type="region of interest" description="Disordered" evidence="7">
    <location>
        <begin position="320"/>
        <end position="342"/>
    </location>
</feature>
<keyword evidence="5" id="KW-0539">Nucleus</keyword>
<evidence type="ECO:0000256" key="6">
    <source>
        <dbReference type="ARBA" id="ARBA00023306"/>
    </source>
</evidence>
<comment type="subcellular location">
    <subcellularLocation>
        <location evidence="1">Nucleus</location>
    </subcellularLocation>
</comment>
<evidence type="ECO:0000256" key="1">
    <source>
        <dbReference type="ARBA" id="ARBA00004123"/>
    </source>
</evidence>
<feature type="compositionally biased region" description="Polar residues" evidence="7">
    <location>
        <begin position="719"/>
        <end position="735"/>
    </location>
</feature>
<evidence type="ECO:0000256" key="8">
    <source>
        <dbReference type="SAM" id="Phobius"/>
    </source>
</evidence>
<keyword evidence="3" id="KW-0597">Phosphoprotein</keyword>
<keyword evidence="4" id="KW-0832">Ubl conjugation</keyword>
<accession>A0A8V0Z1T0</accession>
<feature type="domain" description="PP1-binding" evidence="9">
    <location>
        <begin position="303"/>
        <end position="363"/>
    </location>
</feature>
<name>A0A8V0Z1T0_CHICK</name>
<evidence type="ECO:0000256" key="2">
    <source>
        <dbReference type="ARBA" id="ARBA00022499"/>
    </source>
</evidence>
<feature type="compositionally biased region" description="Basic and acidic residues" evidence="7">
    <location>
        <begin position="1"/>
        <end position="30"/>
    </location>
</feature>
<dbReference type="PANTHER" id="PTHR21603">
    <property type="entry name" value="ANTIGEN KI-67-LIKE PROTEIN"/>
    <property type="match status" value="1"/>
</dbReference>
<reference evidence="10" key="3">
    <citation type="submission" date="2025-09" db="UniProtKB">
        <authorList>
            <consortium name="Ensembl"/>
        </authorList>
    </citation>
    <scope>IDENTIFICATION</scope>
    <source>
        <strain evidence="10">broiler</strain>
    </source>
</reference>
<dbReference type="AlphaFoldDB" id="A0A8V0Z1T0"/>
<evidence type="ECO:0000313" key="10">
    <source>
        <dbReference type="Ensembl" id="ENSGALP00010027183.1"/>
    </source>
</evidence>
<dbReference type="Pfam" id="PF15276">
    <property type="entry name" value="PP1_bind"/>
    <property type="match status" value="1"/>
</dbReference>
<evidence type="ECO:0000256" key="3">
    <source>
        <dbReference type="ARBA" id="ARBA00022553"/>
    </source>
</evidence>
<organism evidence="10 11">
    <name type="scientific">Gallus gallus</name>
    <name type="common">Chicken</name>
    <dbReference type="NCBI Taxonomy" id="9031"/>
    <lineage>
        <taxon>Eukaryota</taxon>
        <taxon>Metazoa</taxon>
        <taxon>Chordata</taxon>
        <taxon>Craniata</taxon>
        <taxon>Vertebrata</taxon>
        <taxon>Euteleostomi</taxon>
        <taxon>Archelosauria</taxon>
        <taxon>Archosauria</taxon>
        <taxon>Dinosauria</taxon>
        <taxon>Saurischia</taxon>
        <taxon>Theropoda</taxon>
        <taxon>Coelurosauria</taxon>
        <taxon>Aves</taxon>
        <taxon>Neognathae</taxon>
        <taxon>Galloanserae</taxon>
        <taxon>Galliformes</taxon>
        <taxon>Phasianidae</taxon>
        <taxon>Phasianinae</taxon>
        <taxon>Gallus</taxon>
    </lineage>
</organism>
<feature type="region of interest" description="Disordered" evidence="7">
    <location>
        <begin position="1"/>
        <end position="46"/>
    </location>
</feature>
<evidence type="ECO:0000313" key="11">
    <source>
        <dbReference type="Proteomes" id="UP000000539"/>
    </source>
</evidence>
<dbReference type="Ensembl" id="ENSGALT00010045581.1">
    <property type="protein sequence ID" value="ENSGALP00010027183.1"/>
    <property type="gene ID" value="ENSGALG00010018865.1"/>
</dbReference>
<evidence type="ECO:0000259" key="9">
    <source>
        <dbReference type="Pfam" id="PF15276"/>
    </source>
</evidence>
<dbReference type="Proteomes" id="UP000000539">
    <property type="component" value="Chromosome 22"/>
</dbReference>
<feature type="region of interest" description="Disordered" evidence="7">
    <location>
        <begin position="702"/>
        <end position="735"/>
    </location>
</feature>
<keyword evidence="11" id="KW-1185">Reference proteome</keyword>
<proteinExistence type="predicted"/>
<keyword evidence="8" id="KW-0812">Transmembrane</keyword>
<sequence length="755" mass="85248">MASEKENVSNGTEGREQESNHGAEDADSHQWAECPSDTPKRAVVGEAAWPLSSKENVSGRPMPLGDECCLTPARLKAEEKSYCGLSEKQRRKSVDFATVTTADFGITPESFVNGSTGKSPAALKLRRRSAIGARGSPENNALIQYLAQQKSNRQKEASTQVRVILKCLMHHFNSPRDHCLTDSGEGYTRVFHRANTKGFSISLQSLIFIYTYFKDFSPDHISKEVRSNVISDESRKKVNFAEELIVAIYDESKPPVTPLQMRNASLSESTPSGSQLRSVLKKTPVKQLMDLEKTEHYSPKRAKKKKVTFGDDLSPEIFDKTLPANTPLRKGSTPVCRSGSERDSPFIRAGLTEEPLTQPNFDSSDVSFVFFITTKTYSTISEGTDLMVQIPCWKMPQKILVFALCSMWSSWSLQKTKRATFGKRRKRKVKKSLYGEREMASKKPLLSPILEIPEVFSSASSPNSPKAIAYFPGNLEYLFNYQLFETNFIWIIFAFFFFFFLQFPNVVPDTNDVLNTYDCFQQAEEIACLKEKTESDFLIEHEKLQGDFPKKEEWLTGLEYPNQKDTDVHEILQRTECPPKRSSRSRPPRRSSSIVYIPPIEKSHFETTGDDLQVSSFDIEEVLSAPHETSQVRRSMRLQKDAEIEGLAWIEVTSDILQNPSLLAPACRTRRKISTSVLTESENIHHREENLIQFAASGKENNESVHVAGGPCRRRRKSSCVSTPQETRTWSQTRKRSITNSDECLSATRIAVGGE</sequence>
<evidence type="ECO:0000256" key="4">
    <source>
        <dbReference type="ARBA" id="ARBA00022843"/>
    </source>
</evidence>
<keyword evidence="8" id="KW-1133">Transmembrane helix</keyword>